<evidence type="ECO:0000313" key="2">
    <source>
        <dbReference type="EMBL" id="KAJ7021708.1"/>
    </source>
</evidence>
<dbReference type="AlphaFoldDB" id="A0AAD6S783"/>
<name>A0AAD6S783_9AGAR</name>
<gene>
    <name evidence="2" type="ORF">C8F04DRAFT_1195179</name>
</gene>
<feature type="region of interest" description="Disordered" evidence="1">
    <location>
        <begin position="122"/>
        <end position="169"/>
    </location>
</feature>
<comment type="caution">
    <text evidence="2">The sequence shown here is derived from an EMBL/GenBank/DDBJ whole genome shotgun (WGS) entry which is preliminary data.</text>
</comment>
<dbReference type="Proteomes" id="UP001218188">
    <property type="component" value="Unassembled WGS sequence"/>
</dbReference>
<dbReference type="InterPro" id="IPR009027">
    <property type="entry name" value="Ribosomal_bL9/RNase_H1_N"/>
</dbReference>
<protein>
    <submittedName>
        <fullName evidence="2">Uncharacterized protein</fullName>
    </submittedName>
</protein>
<dbReference type="EMBL" id="JARJCM010000225">
    <property type="protein sequence ID" value="KAJ7021708.1"/>
    <property type="molecule type" value="Genomic_DNA"/>
</dbReference>
<reference evidence="2" key="1">
    <citation type="submission" date="2023-03" db="EMBL/GenBank/DDBJ databases">
        <title>Massive genome expansion in bonnet fungi (Mycena s.s.) driven by repeated elements and novel gene families across ecological guilds.</title>
        <authorList>
            <consortium name="Lawrence Berkeley National Laboratory"/>
            <person name="Harder C.B."/>
            <person name="Miyauchi S."/>
            <person name="Viragh M."/>
            <person name="Kuo A."/>
            <person name="Thoen E."/>
            <person name="Andreopoulos B."/>
            <person name="Lu D."/>
            <person name="Skrede I."/>
            <person name="Drula E."/>
            <person name="Henrissat B."/>
            <person name="Morin E."/>
            <person name="Kohler A."/>
            <person name="Barry K."/>
            <person name="LaButti K."/>
            <person name="Morin E."/>
            <person name="Salamov A."/>
            <person name="Lipzen A."/>
            <person name="Mereny Z."/>
            <person name="Hegedus B."/>
            <person name="Baldrian P."/>
            <person name="Stursova M."/>
            <person name="Weitz H."/>
            <person name="Taylor A."/>
            <person name="Grigoriev I.V."/>
            <person name="Nagy L.G."/>
            <person name="Martin F."/>
            <person name="Kauserud H."/>
        </authorList>
    </citation>
    <scope>NUCLEOTIDE SEQUENCE</scope>
    <source>
        <strain evidence="2">CBHHK200</strain>
    </source>
</reference>
<evidence type="ECO:0000313" key="3">
    <source>
        <dbReference type="Proteomes" id="UP001218188"/>
    </source>
</evidence>
<organism evidence="2 3">
    <name type="scientific">Mycena alexandri</name>
    <dbReference type="NCBI Taxonomy" id="1745969"/>
    <lineage>
        <taxon>Eukaryota</taxon>
        <taxon>Fungi</taxon>
        <taxon>Dikarya</taxon>
        <taxon>Basidiomycota</taxon>
        <taxon>Agaricomycotina</taxon>
        <taxon>Agaricomycetes</taxon>
        <taxon>Agaricomycetidae</taxon>
        <taxon>Agaricales</taxon>
        <taxon>Marasmiineae</taxon>
        <taxon>Mycenaceae</taxon>
        <taxon>Mycena</taxon>
    </lineage>
</organism>
<accession>A0AAD6S783</accession>
<feature type="region of interest" description="Disordered" evidence="1">
    <location>
        <begin position="488"/>
        <end position="516"/>
    </location>
</feature>
<sequence>MLLAISLYSTENTASNAHTNLYRTLAGPLKPPKQLAAQNFAKRVRDVMQLGSIWTRFYRIWTINGAINAQQMPPSAQNSNLEERRRKGRERMAKLRAVQTDAQRERHREAQRQYRERYREQVAHRARRAAVKKNLAAGKETKLRPKARQYWSDPNLASSEEEDEDSDCSHPRLPFLQRRLPFLQRHLAGCLTLALPLPLVFALARRFWDRSDAVPVGVFESMRRDFPGPTAPGRFLHLPVDGCSGPMPTSPSGLFEGPLNGPTIERRWVGRRRGWAMLQGTKPVAKSPLIVAGARRSSSQLQPNATGTNAFVDQAIMGNHLCSLLSMSTPRAGLVATNTRAEDLLMDIRGGGKDSRYYCLPPYYGKSEGPLPAKTSGGYRFHLIAQGHLVGIFDSWVEAKASLTGYPDSSNRGYDSIEECVEAWQRLCTLGVHPHTIDPIFTRPATPIVNISPRKPRSHAAPSPVKRELTTDAAQTSVSAANLIRFYTPKSGEGSSGKTRPRPPAPAPGNGDAHSINFVIRGGGIISSSVARTEERYRELQRCGEEPDLLVTRSFTRASRFALEEEGDGEGEE</sequence>
<keyword evidence="3" id="KW-1185">Reference proteome</keyword>
<proteinExistence type="predicted"/>
<dbReference type="SUPFAM" id="SSF55658">
    <property type="entry name" value="L9 N-domain-like"/>
    <property type="match status" value="1"/>
</dbReference>
<evidence type="ECO:0000256" key="1">
    <source>
        <dbReference type="SAM" id="MobiDB-lite"/>
    </source>
</evidence>
<feature type="region of interest" description="Disordered" evidence="1">
    <location>
        <begin position="446"/>
        <end position="474"/>
    </location>
</feature>